<dbReference type="SUPFAM" id="SSF48371">
    <property type="entry name" value="ARM repeat"/>
    <property type="match status" value="1"/>
</dbReference>
<dbReference type="GO" id="GO:0019888">
    <property type="term" value="F:protein phosphatase regulator activity"/>
    <property type="evidence" value="ECO:0007669"/>
    <property type="project" value="InterPro"/>
</dbReference>
<dbReference type="Gene3D" id="1.25.10.10">
    <property type="entry name" value="Leucine-rich Repeat Variant"/>
    <property type="match status" value="1"/>
</dbReference>
<proteinExistence type="predicted"/>
<organism evidence="1 2">
    <name type="scientific">Tritrichomonas foetus</name>
    <dbReference type="NCBI Taxonomy" id="1144522"/>
    <lineage>
        <taxon>Eukaryota</taxon>
        <taxon>Metamonada</taxon>
        <taxon>Parabasalia</taxon>
        <taxon>Tritrichomonadida</taxon>
        <taxon>Tritrichomonadidae</taxon>
        <taxon>Tritrichomonas</taxon>
    </lineage>
</organism>
<comment type="caution">
    <text evidence="1">The sequence shown here is derived from an EMBL/GenBank/DDBJ whole genome shotgun (WGS) entry which is preliminary data.</text>
</comment>
<dbReference type="InterPro" id="IPR011989">
    <property type="entry name" value="ARM-like"/>
</dbReference>
<accession>A0A1J4JK35</accession>
<evidence type="ECO:0000313" key="1">
    <source>
        <dbReference type="EMBL" id="OHS97917.1"/>
    </source>
</evidence>
<protein>
    <submittedName>
        <fullName evidence="1">Uncharacterized protein</fullName>
    </submittedName>
</protein>
<dbReference type="AlphaFoldDB" id="A0A1J4JK35"/>
<sequence length="309" mass="36983">MTVYYIQSLINPQFFGKYIHLFDSPDKEEHSLLQSTLITLFYRFPRYKKNIIHSIIWKIIDYTEGLCYHYCVNSLLIIFYQLFETVDKVTMCKFIGLYKQYIIRLYKSSYLKEFSKMLFKVSEMFYQVRIDLAEFTLNYLTSHWPQSNSSVCVIYLKHFKILENYMQYDFSHQTIEQLFKKISLSINSDNAKIARNALKLVNDSTFMGLFKPYYDFIVPPLLYNLNGFNVHWDKKSSLLFTRIRSEMFDQNSQLTNAVPVKTKSVLENDQEIVRKKWRLLFSTVKNKANYDLSDFNENSFLTDLYSAFH</sequence>
<dbReference type="GO" id="GO:0000159">
    <property type="term" value="C:protein phosphatase type 2A complex"/>
    <property type="evidence" value="ECO:0007669"/>
    <property type="project" value="InterPro"/>
</dbReference>
<dbReference type="Proteomes" id="UP000179807">
    <property type="component" value="Unassembled WGS sequence"/>
</dbReference>
<dbReference type="InterPro" id="IPR016024">
    <property type="entry name" value="ARM-type_fold"/>
</dbReference>
<dbReference type="RefSeq" id="XP_068351054.1">
    <property type="nucleotide sequence ID" value="XM_068510434.1"/>
</dbReference>
<dbReference type="PANTHER" id="PTHR10257:SF3">
    <property type="entry name" value="SERINE_THREONINE-PROTEIN PHOSPHATASE 2A 56 KDA REGULATORY SUBUNIT GAMMA ISOFORM"/>
    <property type="match status" value="1"/>
</dbReference>
<dbReference type="PANTHER" id="PTHR10257">
    <property type="entry name" value="SERINE/THREONINE PROTEIN PHOSPHATASE 2A PP2A REGULATORY SUBUNIT B"/>
    <property type="match status" value="1"/>
</dbReference>
<dbReference type="VEuPathDB" id="TrichDB:TRFO_35748"/>
<evidence type="ECO:0000313" key="2">
    <source>
        <dbReference type="Proteomes" id="UP000179807"/>
    </source>
</evidence>
<reference evidence="1" key="1">
    <citation type="submission" date="2016-10" db="EMBL/GenBank/DDBJ databases">
        <authorList>
            <person name="Benchimol M."/>
            <person name="Almeida L.G."/>
            <person name="Vasconcelos A.T."/>
            <person name="Perreira-Neves A."/>
            <person name="Rosa I.A."/>
            <person name="Tasca T."/>
            <person name="Bogo M.R."/>
            <person name="de Souza W."/>
        </authorList>
    </citation>
    <scope>NUCLEOTIDE SEQUENCE [LARGE SCALE GENOMIC DNA]</scope>
    <source>
        <strain evidence="1">K</strain>
    </source>
</reference>
<dbReference type="GeneID" id="94845138"/>
<keyword evidence="2" id="KW-1185">Reference proteome</keyword>
<name>A0A1J4JK35_9EUKA</name>
<dbReference type="EMBL" id="MLAK01001085">
    <property type="protein sequence ID" value="OHS97917.1"/>
    <property type="molecule type" value="Genomic_DNA"/>
</dbReference>
<dbReference type="GO" id="GO:0007165">
    <property type="term" value="P:signal transduction"/>
    <property type="evidence" value="ECO:0007669"/>
    <property type="project" value="InterPro"/>
</dbReference>
<dbReference type="Pfam" id="PF01603">
    <property type="entry name" value="B56"/>
    <property type="match status" value="1"/>
</dbReference>
<gene>
    <name evidence="1" type="ORF">TRFO_35748</name>
</gene>
<dbReference type="InterPro" id="IPR002554">
    <property type="entry name" value="PP2A_B56"/>
</dbReference>